<proteinExistence type="inferred from homology"/>
<feature type="repeat" description="ANK" evidence="4">
    <location>
        <begin position="35"/>
        <end position="67"/>
    </location>
</feature>
<dbReference type="InterPro" id="IPR051681">
    <property type="entry name" value="Ser/Thr_Kinases-Pseudokinases"/>
</dbReference>
<feature type="domain" description="Protein kinase" evidence="7">
    <location>
        <begin position="404"/>
        <end position="657"/>
    </location>
</feature>
<dbReference type="GeneID" id="19952507"/>
<dbReference type="InterPro" id="IPR036770">
    <property type="entry name" value="Ankyrin_rpt-contain_sf"/>
</dbReference>
<accession>T0QAF3</accession>
<dbReference type="Pfam" id="PF12796">
    <property type="entry name" value="Ank_2"/>
    <property type="match status" value="3"/>
</dbReference>
<evidence type="ECO:0000256" key="2">
    <source>
        <dbReference type="ARBA" id="ARBA00022741"/>
    </source>
</evidence>
<feature type="compositionally biased region" description="Low complexity" evidence="6">
    <location>
        <begin position="696"/>
        <end position="718"/>
    </location>
</feature>
<dbReference type="OMA" id="MISELMK"/>
<dbReference type="Gene3D" id="1.10.510.10">
    <property type="entry name" value="Transferase(Phosphotransferase) domain 1"/>
    <property type="match status" value="1"/>
</dbReference>
<dbReference type="EMBL" id="JH767175">
    <property type="protein sequence ID" value="EQC30460.1"/>
    <property type="molecule type" value="Genomic_DNA"/>
</dbReference>
<dbReference type="PROSITE" id="PS50297">
    <property type="entry name" value="ANK_REP_REGION"/>
    <property type="match status" value="4"/>
</dbReference>
<keyword evidence="4" id="KW-0040">ANK repeat</keyword>
<dbReference type="InterPro" id="IPR011009">
    <property type="entry name" value="Kinase-like_dom_sf"/>
</dbReference>
<protein>
    <submittedName>
        <fullName evidence="8">TKL protein kinase</fullName>
    </submittedName>
</protein>
<dbReference type="SUPFAM" id="SSF56112">
    <property type="entry name" value="Protein kinase-like (PK-like)"/>
    <property type="match status" value="1"/>
</dbReference>
<dbReference type="Proteomes" id="UP000030762">
    <property type="component" value="Unassembled WGS sequence"/>
</dbReference>
<dbReference type="GO" id="GO:0005524">
    <property type="term" value="F:ATP binding"/>
    <property type="evidence" value="ECO:0007669"/>
    <property type="project" value="UniProtKB-UniRule"/>
</dbReference>
<keyword evidence="3 5" id="KW-0067">ATP-binding</keyword>
<name>T0QAF3_SAPDV</name>
<evidence type="ECO:0000313" key="8">
    <source>
        <dbReference type="EMBL" id="EQC30460.1"/>
    </source>
</evidence>
<dbReference type="InterPro" id="IPR002110">
    <property type="entry name" value="Ankyrin_rpt"/>
</dbReference>
<feature type="binding site" evidence="5">
    <location>
        <position position="431"/>
    </location>
    <ligand>
        <name>ATP</name>
        <dbReference type="ChEBI" id="CHEBI:30616"/>
    </ligand>
</feature>
<dbReference type="InterPro" id="IPR000719">
    <property type="entry name" value="Prot_kinase_dom"/>
</dbReference>
<gene>
    <name evidence="8" type="ORF">SDRG_11780</name>
</gene>
<feature type="repeat" description="ANK" evidence="4">
    <location>
        <begin position="2"/>
        <end position="34"/>
    </location>
</feature>
<evidence type="ECO:0000256" key="1">
    <source>
        <dbReference type="ARBA" id="ARBA00005843"/>
    </source>
</evidence>
<dbReference type="Gene3D" id="1.25.40.20">
    <property type="entry name" value="Ankyrin repeat-containing domain"/>
    <property type="match status" value="5"/>
</dbReference>
<reference evidence="8 9" key="1">
    <citation type="submission" date="2012-04" db="EMBL/GenBank/DDBJ databases">
        <title>The Genome Sequence of Saprolegnia declina VS20.</title>
        <authorList>
            <consortium name="The Broad Institute Genome Sequencing Platform"/>
            <person name="Russ C."/>
            <person name="Nusbaum C."/>
            <person name="Tyler B."/>
            <person name="van West P."/>
            <person name="Dieguez-Uribeondo J."/>
            <person name="de Bruijn I."/>
            <person name="Tripathy S."/>
            <person name="Jiang R."/>
            <person name="Young S.K."/>
            <person name="Zeng Q."/>
            <person name="Gargeya S."/>
            <person name="Fitzgerald M."/>
            <person name="Haas B."/>
            <person name="Abouelleil A."/>
            <person name="Alvarado L."/>
            <person name="Arachchi H.M."/>
            <person name="Berlin A."/>
            <person name="Chapman S.B."/>
            <person name="Goldberg J."/>
            <person name="Griggs A."/>
            <person name="Gujja S."/>
            <person name="Hansen M."/>
            <person name="Howarth C."/>
            <person name="Imamovic A."/>
            <person name="Larimer J."/>
            <person name="McCowen C."/>
            <person name="Montmayeur A."/>
            <person name="Murphy C."/>
            <person name="Neiman D."/>
            <person name="Pearson M."/>
            <person name="Priest M."/>
            <person name="Roberts A."/>
            <person name="Saif S."/>
            <person name="Shea T."/>
            <person name="Sisk P."/>
            <person name="Sykes S."/>
            <person name="Wortman J."/>
            <person name="Nusbaum C."/>
            <person name="Birren B."/>
        </authorList>
    </citation>
    <scope>NUCLEOTIDE SEQUENCE [LARGE SCALE GENOMIC DNA]</scope>
    <source>
        <strain evidence="8 9">VS20</strain>
    </source>
</reference>
<dbReference type="PROSITE" id="PS50011">
    <property type="entry name" value="PROTEIN_KINASE_DOM"/>
    <property type="match status" value="1"/>
</dbReference>
<dbReference type="SMART" id="SM00220">
    <property type="entry name" value="S_TKc"/>
    <property type="match status" value="1"/>
</dbReference>
<keyword evidence="2 5" id="KW-0547">Nucleotide-binding</keyword>
<dbReference type="PROSITE" id="PS00107">
    <property type="entry name" value="PROTEIN_KINASE_ATP"/>
    <property type="match status" value="1"/>
</dbReference>
<dbReference type="RefSeq" id="XP_008616053.1">
    <property type="nucleotide sequence ID" value="XM_008617831.1"/>
</dbReference>
<dbReference type="PANTHER" id="PTHR44329:SF214">
    <property type="entry name" value="PROTEIN KINASE DOMAIN-CONTAINING PROTEIN"/>
    <property type="match status" value="1"/>
</dbReference>
<dbReference type="Gene3D" id="3.30.200.20">
    <property type="entry name" value="Phosphorylase Kinase, domain 1"/>
    <property type="match status" value="1"/>
</dbReference>
<dbReference type="VEuPathDB" id="FungiDB:SDRG_11780"/>
<keyword evidence="8" id="KW-0808">Transferase</keyword>
<dbReference type="AlphaFoldDB" id="T0QAF3"/>
<dbReference type="eggNOG" id="KOG0192">
    <property type="taxonomic scope" value="Eukaryota"/>
</dbReference>
<dbReference type="SUPFAM" id="SSF48403">
    <property type="entry name" value="Ankyrin repeat"/>
    <property type="match status" value="1"/>
</dbReference>
<comment type="similarity">
    <text evidence="1">Belongs to the protein kinase superfamily. TKL Ser/Thr protein kinase family.</text>
</comment>
<dbReference type="InParanoid" id="T0QAF3"/>
<dbReference type="OrthoDB" id="194358at2759"/>
<evidence type="ECO:0000256" key="5">
    <source>
        <dbReference type="PROSITE-ProRule" id="PRU10141"/>
    </source>
</evidence>
<sequence>MDGYTPLNWAASEGQLEVVRFLLEKGAAIDVKTMLGRTPLHWAASEGHLEIVRLLLTKGAAIDVKTKKGETPLMLAEKDGHGNIAQLLREALRVRDDQAKLFHALDKKRFVDATRILEQETIDPNLCDSNGTSLVQLVLATQDLPLVHALVKKPNLNDKTTRALAKSPDAAKALFLHAVATNDASMVHQLLSLGISPTLTNEHGDIALHLAAASGHVAIVTSLLKVAKDETYVNAINHLGHTPLHVAAAKGHAGVVESLLDANANVFAMTTSGETPLMLTTDDHVVAILQRAKAKANMQRRPQLVDAVCKRDYRQTMALVTDGVSPNAMNEEGDSLLHLAVQRNDHKVLDALVRAPDIKMDVQSAAGMTPMILAIRLGHRRLATMLQAAAHSEVPEVSESEIEMDISSPLGAGGYGAVYKGMYNGRTVAIKTAVNASCIQALIYEMETMQLCNSPYVLQLLAVSRSSSPKLVLEYMDAGDLRSYLDAKRLGQPTKVDVSPLDVAWVLANALADLHHNGLLHRDLKSHNVLLSSTNYIKLADLGIAREYESIMTTAKGTPYWTAPEVFTSDSHYSFAADIYSFGVILTELDTLQLPFHDVKGLRQWDIMDGVRLGNLRPTVSANSPPWLRHLADACLSFDPTQRPSAQMLVTSLQKLLGRSKQALAQEPETEPLDRKTRSTAISTPENLHRSDKLLSRTSSTVSSGSVTSSVTSGASTGTTTYSSWSNSMLVSTRVVCQLCRASNSLLQTHCEACAGSLAPVASKLKVLLKRLAVAKKNGFEIDDGLVCVCCETHHSMTATICDECDDELPDDQEKLRILVLRIEQAANTPNVLCSTQTQRAQTQRAHAISFIDDRSILPYTYPSPRHNSRPATGFQMMQDNIHY</sequence>
<evidence type="ECO:0000313" key="9">
    <source>
        <dbReference type="Proteomes" id="UP000030762"/>
    </source>
</evidence>
<keyword evidence="8" id="KW-0418">Kinase</keyword>
<feature type="repeat" description="ANK" evidence="4">
    <location>
        <begin position="239"/>
        <end position="271"/>
    </location>
</feature>
<evidence type="ECO:0000259" key="7">
    <source>
        <dbReference type="PROSITE" id="PS50011"/>
    </source>
</evidence>
<dbReference type="PROSITE" id="PS50088">
    <property type="entry name" value="ANK_REPEAT"/>
    <property type="match status" value="4"/>
</dbReference>
<dbReference type="PROSITE" id="PS00108">
    <property type="entry name" value="PROTEIN_KINASE_ST"/>
    <property type="match status" value="1"/>
</dbReference>
<evidence type="ECO:0000256" key="4">
    <source>
        <dbReference type="PROSITE-ProRule" id="PRU00023"/>
    </source>
</evidence>
<feature type="region of interest" description="Disordered" evidence="6">
    <location>
        <begin position="662"/>
        <end position="718"/>
    </location>
</feature>
<dbReference type="PRINTS" id="PR01415">
    <property type="entry name" value="ANKYRIN"/>
</dbReference>
<dbReference type="STRING" id="1156394.T0QAF3"/>
<dbReference type="PANTHER" id="PTHR44329">
    <property type="entry name" value="SERINE/THREONINE-PROTEIN KINASE TNNI3K-RELATED"/>
    <property type="match status" value="1"/>
</dbReference>
<dbReference type="InterPro" id="IPR017441">
    <property type="entry name" value="Protein_kinase_ATP_BS"/>
</dbReference>
<evidence type="ECO:0000256" key="3">
    <source>
        <dbReference type="ARBA" id="ARBA00022840"/>
    </source>
</evidence>
<feature type="repeat" description="ANK" evidence="4">
    <location>
        <begin position="203"/>
        <end position="235"/>
    </location>
</feature>
<dbReference type="SMART" id="SM00248">
    <property type="entry name" value="ANK"/>
    <property type="match status" value="10"/>
</dbReference>
<dbReference type="InterPro" id="IPR008271">
    <property type="entry name" value="Ser/Thr_kinase_AS"/>
</dbReference>
<dbReference type="GO" id="GO:0004674">
    <property type="term" value="F:protein serine/threonine kinase activity"/>
    <property type="evidence" value="ECO:0007669"/>
    <property type="project" value="TreeGrafter"/>
</dbReference>
<organism evidence="8 9">
    <name type="scientific">Saprolegnia diclina (strain VS20)</name>
    <dbReference type="NCBI Taxonomy" id="1156394"/>
    <lineage>
        <taxon>Eukaryota</taxon>
        <taxon>Sar</taxon>
        <taxon>Stramenopiles</taxon>
        <taxon>Oomycota</taxon>
        <taxon>Saprolegniomycetes</taxon>
        <taxon>Saprolegniales</taxon>
        <taxon>Saprolegniaceae</taxon>
        <taxon>Saprolegnia</taxon>
    </lineage>
</organism>
<keyword evidence="9" id="KW-1185">Reference proteome</keyword>
<dbReference type="Pfam" id="PF00069">
    <property type="entry name" value="Pkinase"/>
    <property type="match status" value="1"/>
</dbReference>
<evidence type="ECO:0000256" key="6">
    <source>
        <dbReference type="SAM" id="MobiDB-lite"/>
    </source>
</evidence>